<dbReference type="AlphaFoldDB" id="A0A1I2EB03"/>
<dbReference type="OrthoDB" id="9805228at2"/>
<comment type="similarity">
    <text evidence="1">Belongs to the AHA1 family.</text>
</comment>
<dbReference type="RefSeq" id="WP_149758814.1">
    <property type="nucleotide sequence ID" value="NZ_FOMS01000021.1"/>
</dbReference>
<keyword evidence="4" id="KW-1185">Reference proteome</keyword>
<dbReference type="Pfam" id="PF08327">
    <property type="entry name" value="AHSA1"/>
    <property type="match status" value="1"/>
</dbReference>
<evidence type="ECO:0000256" key="1">
    <source>
        <dbReference type="ARBA" id="ARBA00006817"/>
    </source>
</evidence>
<dbReference type="SUPFAM" id="SSF55961">
    <property type="entry name" value="Bet v1-like"/>
    <property type="match status" value="1"/>
</dbReference>
<dbReference type="Gene3D" id="3.30.530.20">
    <property type="match status" value="1"/>
</dbReference>
<dbReference type="InterPro" id="IPR023393">
    <property type="entry name" value="START-like_dom_sf"/>
</dbReference>
<accession>A0A1I2EB03</accession>
<reference evidence="3 4" key="1">
    <citation type="submission" date="2016-10" db="EMBL/GenBank/DDBJ databases">
        <authorList>
            <person name="Varghese N."/>
            <person name="Submissions S."/>
        </authorList>
    </citation>
    <scope>NUCLEOTIDE SEQUENCE [LARGE SCALE GENOMIC DNA]</scope>
    <source>
        <strain evidence="4">YIM D21,KCTC 23444,ACCC 10710</strain>
    </source>
</reference>
<dbReference type="EMBL" id="FOMS01000021">
    <property type="protein sequence ID" value="SFE89776.1"/>
    <property type="molecule type" value="Genomic_DNA"/>
</dbReference>
<name>A0A1I2EB03_9RHOB</name>
<gene>
    <name evidence="3" type="ORF">SAMN04515678_12151</name>
</gene>
<evidence type="ECO:0000313" key="4">
    <source>
        <dbReference type="Proteomes" id="UP000325289"/>
    </source>
</evidence>
<feature type="domain" description="Activator of Hsp90 ATPase homologue 1/2-like C-terminal" evidence="2">
    <location>
        <begin position="17"/>
        <end position="154"/>
    </location>
</feature>
<proteinExistence type="inferred from homology"/>
<evidence type="ECO:0000259" key="2">
    <source>
        <dbReference type="Pfam" id="PF08327"/>
    </source>
</evidence>
<organism evidence="3 4">
    <name type="scientific">Roseivivax sediminis</name>
    <dbReference type="NCBI Taxonomy" id="936889"/>
    <lineage>
        <taxon>Bacteria</taxon>
        <taxon>Pseudomonadati</taxon>
        <taxon>Pseudomonadota</taxon>
        <taxon>Alphaproteobacteria</taxon>
        <taxon>Rhodobacterales</taxon>
        <taxon>Roseobacteraceae</taxon>
        <taxon>Roseivivax</taxon>
    </lineage>
</organism>
<protein>
    <submittedName>
        <fullName evidence="3">Uncharacterized conserved protein YndB, AHSA1/START domain</fullName>
    </submittedName>
</protein>
<dbReference type="CDD" id="cd08896">
    <property type="entry name" value="SRPBCC_CalC_Aha1-like_3"/>
    <property type="match status" value="1"/>
</dbReference>
<sequence>MQTVTAKLDLEVSRIIKAPRDRVWNAWADPERLAQWWIPRPLTCRVVSLDVQPGGAFVTEMSEDGGPFVPHLSACFLDVRPKERIVYTNALTGGWRPATNGFVTAIITLADHPDGTHYRAQALHKSRADREKHEELGFHDGWGTVVAQLAELVEAKT</sequence>
<dbReference type="Proteomes" id="UP000325289">
    <property type="component" value="Unassembled WGS sequence"/>
</dbReference>
<evidence type="ECO:0000313" key="3">
    <source>
        <dbReference type="EMBL" id="SFE89776.1"/>
    </source>
</evidence>
<dbReference type="InterPro" id="IPR013538">
    <property type="entry name" value="ASHA1/2-like_C"/>
</dbReference>